<dbReference type="RefSeq" id="WP_072879456.1">
    <property type="nucleotide sequence ID" value="NZ_FQVT01000005.1"/>
</dbReference>
<evidence type="ECO:0000256" key="1">
    <source>
        <dbReference type="SAM" id="Phobius"/>
    </source>
</evidence>
<dbReference type="AlphaFoldDB" id="A0A1M5HJP5"/>
<dbReference type="Proteomes" id="UP000183945">
    <property type="component" value="Unassembled WGS sequence"/>
</dbReference>
<keyword evidence="1" id="KW-0812">Transmembrane</keyword>
<proteinExistence type="predicted"/>
<dbReference type="OrthoDB" id="1405857at2"/>
<name>A0A1M5HJP5_SALEC</name>
<gene>
    <name evidence="2" type="ORF">SAMN05444483_105177</name>
</gene>
<dbReference type="EMBL" id="FQVT01000005">
    <property type="protein sequence ID" value="SHG16128.1"/>
    <property type="molecule type" value="Genomic_DNA"/>
</dbReference>
<evidence type="ECO:0000313" key="2">
    <source>
        <dbReference type="EMBL" id="SHG16128.1"/>
    </source>
</evidence>
<feature type="transmembrane region" description="Helical" evidence="1">
    <location>
        <begin position="430"/>
        <end position="453"/>
    </location>
</feature>
<evidence type="ECO:0000313" key="3">
    <source>
        <dbReference type="Proteomes" id="UP000183945"/>
    </source>
</evidence>
<organism evidence="2 3">
    <name type="scientific">Salegentibacter echinorum</name>
    <dbReference type="NCBI Taxonomy" id="1073325"/>
    <lineage>
        <taxon>Bacteria</taxon>
        <taxon>Pseudomonadati</taxon>
        <taxon>Bacteroidota</taxon>
        <taxon>Flavobacteriia</taxon>
        <taxon>Flavobacteriales</taxon>
        <taxon>Flavobacteriaceae</taxon>
        <taxon>Salegentibacter</taxon>
    </lineage>
</organism>
<reference evidence="3" key="1">
    <citation type="submission" date="2016-11" db="EMBL/GenBank/DDBJ databases">
        <authorList>
            <person name="Varghese N."/>
            <person name="Submissions S."/>
        </authorList>
    </citation>
    <scope>NUCLEOTIDE SEQUENCE [LARGE SCALE GENOMIC DNA]</scope>
    <source>
        <strain evidence="3">DSM 24579</strain>
    </source>
</reference>
<accession>A0A1M5HJP5</accession>
<protein>
    <submittedName>
        <fullName evidence="2">Uncharacterized protein</fullName>
    </submittedName>
</protein>
<keyword evidence="1" id="KW-1133">Transmembrane helix</keyword>
<dbReference type="STRING" id="1073325.SAMN05444483_105177"/>
<sequence>MDYEKIEIDLKEEEQDLLDEIIELQKKMDDADPSEMNGQMMSAIQEKCIETITMALGVSDIWENTAYSNGLAYKNEYRDYQKWKDTPISNRSAKYKPKHTPGNEFEKLLKKEVPTYNRKDYTSNGDGLSQKDTTHRKWKESHDEGGINCAYTNQFIQNGEPDKKKAYEWEHVKSAKEVNDDKVLNYVLNQEEKRNFLNSDENLVAIKGELNNDKRATKIKDLDNFLNSPSKKDPTKTVKEYHEIDENSLKKAIEASEKKENEILKNKTTYRPGIKDTTKIAASNAVKSAGKAAIGKLLSITVVEVISEYKKKDEIDHPQRIKNIASCIKEESKGILKEFQDHSISSFLSTFLDQVLKSIFKIANNIFKFVKLAFTSILKAVKILFSKEQPWEVRLNEAMKILGVAVASLIGLALEEIIEKAMITSFPFTAPFAGFVSPVLSGLIVGVGSVLLLQGFQKYQSKIVYNRLKGEESSKLDTLSQINLAQAGISDSKATKAVGVSLTIFQGTLPIIESCKQHIDLSLEQIRITKNEISDDIRIAEQINNENEDLLNLLTNG</sequence>
<keyword evidence="3" id="KW-1185">Reference proteome</keyword>
<keyword evidence="1" id="KW-0472">Membrane</keyword>